<organism evidence="2 3">
    <name type="scientific">Triticum urartu</name>
    <name type="common">Red wild einkorn</name>
    <name type="synonym">Crithodium urartu</name>
    <dbReference type="NCBI Taxonomy" id="4572"/>
    <lineage>
        <taxon>Eukaryota</taxon>
        <taxon>Viridiplantae</taxon>
        <taxon>Streptophyta</taxon>
        <taxon>Embryophyta</taxon>
        <taxon>Tracheophyta</taxon>
        <taxon>Spermatophyta</taxon>
        <taxon>Magnoliopsida</taxon>
        <taxon>Liliopsida</taxon>
        <taxon>Poales</taxon>
        <taxon>Poaceae</taxon>
        <taxon>BOP clade</taxon>
        <taxon>Pooideae</taxon>
        <taxon>Triticodae</taxon>
        <taxon>Triticeae</taxon>
        <taxon>Triticinae</taxon>
        <taxon>Triticum</taxon>
    </lineage>
</organism>
<dbReference type="EnsemblPlants" id="TuG1812G0500004706.01.T01">
    <property type="protein sequence ID" value="TuG1812G0500004706.01.T01"/>
    <property type="gene ID" value="TuG1812G0500004706.01"/>
</dbReference>
<dbReference type="AlphaFoldDB" id="A0A8R7UP35"/>
<feature type="region of interest" description="Disordered" evidence="1">
    <location>
        <begin position="13"/>
        <end position="33"/>
    </location>
</feature>
<reference evidence="3" key="1">
    <citation type="journal article" date="2013" name="Nature">
        <title>Draft genome of the wheat A-genome progenitor Triticum urartu.</title>
        <authorList>
            <person name="Ling H.Q."/>
            <person name="Zhao S."/>
            <person name="Liu D."/>
            <person name="Wang J."/>
            <person name="Sun H."/>
            <person name="Zhang C."/>
            <person name="Fan H."/>
            <person name="Li D."/>
            <person name="Dong L."/>
            <person name="Tao Y."/>
            <person name="Gao C."/>
            <person name="Wu H."/>
            <person name="Li Y."/>
            <person name="Cui Y."/>
            <person name="Guo X."/>
            <person name="Zheng S."/>
            <person name="Wang B."/>
            <person name="Yu K."/>
            <person name="Liang Q."/>
            <person name="Yang W."/>
            <person name="Lou X."/>
            <person name="Chen J."/>
            <person name="Feng M."/>
            <person name="Jian J."/>
            <person name="Zhang X."/>
            <person name="Luo G."/>
            <person name="Jiang Y."/>
            <person name="Liu J."/>
            <person name="Wang Z."/>
            <person name="Sha Y."/>
            <person name="Zhang B."/>
            <person name="Wu H."/>
            <person name="Tang D."/>
            <person name="Shen Q."/>
            <person name="Xue P."/>
            <person name="Zou S."/>
            <person name="Wang X."/>
            <person name="Liu X."/>
            <person name="Wang F."/>
            <person name="Yang Y."/>
            <person name="An X."/>
            <person name="Dong Z."/>
            <person name="Zhang K."/>
            <person name="Zhang X."/>
            <person name="Luo M.C."/>
            <person name="Dvorak J."/>
            <person name="Tong Y."/>
            <person name="Wang J."/>
            <person name="Yang H."/>
            <person name="Li Z."/>
            <person name="Wang D."/>
            <person name="Zhang A."/>
            <person name="Wang J."/>
        </authorList>
    </citation>
    <scope>NUCLEOTIDE SEQUENCE</scope>
    <source>
        <strain evidence="3">cv. G1812</strain>
    </source>
</reference>
<dbReference type="AntiFam" id="ANF00226">
    <property type="entry name" value="Shadow ORF (opposite pknB)"/>
</dbReference>
<evidence type="ECO:0000313" key="3">
    <source>
        <dbReference type="Proteomes" id="UP000015106"/>
    </source>
</evidence>
<name>A0A8R7UP35_TRIUA</name>
<keyword evidence="3" id="KW-1185">Reference proteome</keyword>
<reference evidence="2" key="3">
    <citation type="submission" date="2022-06" db="UniProtKB">
        <authorList>
            <consortium name="EnsemblPlants"/>
        </authorList>
    </citation>
    <scope>IDENTIFICATION</scope>
</reference>
<accession>A0A8R7UP35</accession>
<protein>
    <submittedName>
        <fullName evidence="2">Uncharacterized protein</fullName>
    </submittedName>
</protein>
<evidence type="ECO:0000313" key="2">
    <source>
        <dbReference type="EnsemblPlants" id="TuG1812G0500004706.01.T01"/>
    </source>
</evidence>
<sequence length="321" mass="32892">RRAALRRGFAGEAHGGGAAVHGVGDVGRRGAPDERPVDALEEWVLLDLGGAAAVREALLRLLGQQAPDEVPGGGADAGRVGEAQRLADNVEERGAVAGALEGRGAVQQLVEEDAEGPPVDGAAVAVAADDLGRQVLVRADEGHGARARRLGHELQRRPRLLPAVAVAGHGQQLLLGGLGRRQLLLALGLAGGGEDARELAALDEAGGGADAAGRGADERGADGAAEREVEIGEHDVAFLPDQHVLRLEVPVHHAQHVQVLQRQQHLGRVRPGGVLGEVLVGLLLAEGVEVAAAAELHEEAEELVGLEVGVEGGEEGVVEQA</sequence>
<dbReference type="Proteomes" id="UP000015106">
    <property type="component" value="Chromosome 5"/>
</dbReference>
<evidence type="ECO:0000256" key="1">
    <source>
        <dbReference type="SAM" id="MobiDB-lite"/>
    </source>
</evidence>
<dbReference type="Gramene" id="TuG1812G0500004706.01.T01">
    <property type="protein sequence ID" value="TuG1812G0500004706.01.T01"/>
    <property type="gene ID" value="TuG1812G0500004706.01"/>
</dbReference>
<proteinExistence type="predicted"/>
<reference evidence="2" key="2">
    <citation type="submission" date="2018-03" db="EMBL/GenBank/DDBJ databases">
        <title>The Triticum urartu genome reveals the dynamic nature of wheat genome evolution.</title>
        <authorList>
            <person name="Ling H."/>
            <person name="Ma B."/>
            <person name="Shi X."/>
            <person name="Liu H."/>
            <person name="Dong L."/>
            <person name="Sun H."/>
            <person name="Cao Y."/>
            <person name="Gao Q."/>
            <person name="Zheng S."/>
            <person name="Li Y."/>
            <person name="Yu Y."/>
            <person name="Du H."/>
            <person name="Qi M."/>
            <person name="Li Y."/>
            <person name="Yu H."/>
            <person name="Cui Y."/>
            <person name="Wang N."/>
            <person name="Chen C."/>
            <person name="Wu H."/>
            <person name="Zhao Y."/>
            <person name="Zhang J."/>
            <person name="Li Y."/>
            <person name="Zhou W."/>
            <person name="Zhang B."/>
            <person name="Hu W."/>
            <person name="Eijk M."/>
            <person name="Tang J."/>
            <person name="Witsenboer H."/>
            <person name="Zhao S."/>
            <person name="Li Z."/>
            <person name="Zhang A."/>
            <person name="Wang D."/>
            <person name="Liang C."/>
        </authorList>
    </citation>
    <scope>NUCLEOTIDE SEQUENCE [LARGE SCALE GENOMIC DNA]</scope>
    <source>
        <strain evidence="2">cv. G1812</strain>
    </source>
</reference>